<sequence length="156" mass="16555">MTHALACRERSPGACGGRKGCSSRNECESDPPAFMAAECTVYAFSVGGPAPDRSKGPPTDADIRRSGTPRVHTTPIFAGFITDLSSCSPIHGGTATPGSHKNTALEVGKPPDALAPTGNMPRTPRKDAETPRRRLFLTVILWFQDPCPASDFTASW</sequence>
<evidence type="ECO:0000313" key="3">
    <source>
        <dbReference type="Proteomes" id="UP001066276"/>
    </source>
</evidence>
<feature type="region of interest" description="Disordered" evidence="1">
    <location>
        <begin position="47"/>
        <end position="71"/>
    </location>
</feature>
<evidence type="ECO:0000313" key="2">
    <source>
        <dbReference type="EMBL" id="KAJ1128546.1"/>
    </source>
</evidence>
<reference evidence="2" key="1">
    <citation type="journal article" date="2022" name="bioRxiv">
        <title>Sequencing and chromosome-scale assembly of the giantPleurodeles waltlgenome.</title>
        <authorList>
            <person name="Brown T."/>
            <person name="Elewa A."/>
            <person name="Iarovenko S."/>
            <person name="Subramanian E."/>
            <person name="Araus A.J."/>
            <person name="Petzold A."/>
            <person name="Susuki M."/>
            <person name="Suzuki K.-i.T."/>
            <person name="Hayashi T."/>
            <person name="Toyoda A."/>
            <person name="Oliveira C."/>
            <person name="Osipova E."/>
            <person name="Leigh N.D."/>
            <person name="Simon A."/>
            <person name="Yun M.H."/>
        </authorList>
    </citation>
    <scope>NUCLEOTIDE SEQUENCE</scope>
    <source>
        <strain evidence="2">20211129_DDA</strain>
        <tissue evidence="2">Liver</tissue>
    </source>
</reference>
<feature type="region of interest" description="Disordered" evidence="1">
    <location>
        <begin position="110"/>
        <end position="129"/>
    </location>
</feature>
<accession>A0AAV7PMG7</accession>
<proteinExistence type="predicted"/>
<name>A0AAV7PMG7_PLEWA</name>
<comment type="caution">
    <text evidence="2">The sequence shown here is derived from an EMBL/GenBank/DDBJ whole genome shotgun (WGS) entry which is preliminary data.</text>
</comment>
<gene>
    <name evidence="2" type="ORF">NDU88_006924</name>
</gene>
<dbReference type="AlphaFoldDB" id="A0AAV7PMG7"/>
<dbReference type="EMBL" id="JANPWB010000011">
    <property type="protein sequence ID" value="KAJ1128546.1"/>
    <property type="molecule type" value="Genomic_DNA"/>
</dbReference>
<dbReference type="Proteomes" id="UP001066276">
    <property type="component" value="Chromosome 7"/>
</dbReference>
<protein>
    <submittedName>
        <fullName evidence="2">Uncharacterized protein</fullName>
    </submittedName>
</protein>
<evidence type="ECO:0000256" key="1">
    <source>
        <dbReference type="SAM" id="MobiDB-lite"/>
    </source>
</evidence>
<keyword evidence="3" id="KW-1185">Reference proteome</keyword>
<organism evidence="2 3">
    <name type="scientific">Pleurodeles waltl</name>
    <name type="common">Iberian ribbed newt</name>
    <dbReference type="NCBI Taxonomy" id="8319"/>
    <lineage>
        <taxon>Eukaryota</taxon>
        <taxon>Metazoa</taxon>
        <taxon>Chordata</taxon>
        <taxon>Craniata</taxon>
        <taxon>Vertebrata</taxon>
        <taxon>Euteleostomi</taxon>
        <taxon>Amphibia</taxon>
        <taxon>Batrachia</taxon>
        <taxon>Caudata</taxon>
        <taxon>Salamandroidea</taxon>
        <taxon>Salamandridae</taxon>
        <taxon>Pleurodelinae</taxon>
        <taxon>Pleurodeles</taxon>
    </lineage>
</organism>